<proteinExistence type="predicted"/>
<dbReference type="OrthoDB" id="5419219at2759"/>
<gene>
    <name evidence="3" type="ORF">CSOL1703_00007045</name>
</gene>
<accession>A0A9N9ZIR6</accession>
<feature type="region of interest" description="Disordered" evidence="1">
    <location>
        <begin position="265"/>
        <end position="284"/>
    </location>
</feature>
<comment type="caution">
    <text evidence="3">The sequence shown here is derived from an EMBL/GenBank/DDBJ whole genome shotgun (WGS) entry which is preliminary data.</text>
</comment>
<organism evidence="3 4">
    <name type="scientific">Clonostachys solani</name>
    <dbReference type="NCBI Taxonomy" id="160281"/>
    <lineage>
        <taxon>Eukaryota</taxon>
        <taxon>Fungi</taxon>
        <taxon>Dikarya</taxon>
        <taxon>Ascomycota</taxon>
        <taxon>Pezizomycotina</taxon>
        <taxon>Sordariomycetes</taxon>
        <taxon>Hypocreomycetidae</taxon>
        <taxon>Hypocreales</taxon>
        <taxon>Bionectriaceae</taxon>
        <taxon>Clonostachys</taxon>
    </lineage>
</organism>
<evidence type="ECO:0000256" key="2">
    <source>
        <dbReference type="SAM" id="Phobius"/>
    </source>
</evidence>
<reference evidence="4" key="1">
    <citation type="submission" date="2019-06" db="EMBL/GenBank/DDBJ databases">
        <authorList>
            <person name="Broberg M."/>
        </authorList>
    </citation>
    <scope>NUCLEOTIDE SEQUENCE [LARGE SCALE GENOMIC DNA]</scope>
</reference>
<evidence type="ECO:0000313" key="3">
    <source>
        <dbReference type="EMBL" id="CAH0057270.1"/>
    </source>
</evidence>
<dbReference type="Proteomes" id="UP000775872">
    <property type="component" value="Unassembled WGS sequence"/>
</dbReference>
<name>A0A9N9ZIR6_9HYPO</name>
<feature type="transmembrane region" description="Helical" evidence="2">
    <location>
        <begin position="616"/>
        <end position="633"/>
    </location>
</feature>
<protein>
    <submittedName>
        <fullName evidence="3">Uncharacterized protein</fullName>
    </submittedName>
</protein>
<feature type="transmembrane region" description="Helical" evidence="2">
    <location>
        <begin position="583"/>
        <end position="604"/>
    </location>
</feature>
<dbReference type="EMBL" id="CABFOC020000074">
    <property type="protein sequence ID" value="CAH0057270.1"/>
    <property type="molecule type" value="Genomic_DNA"/>
</dbReference>
<evidence type="ECO:0000313" key="4">
    <source>
        <dbReference type="Proteomes" id="UP000775872"/>
    </source>
</evidence>
<keyword evidence="2" id="KW-0472">Membrane</keyword>
<keyword evidence="2" id="KW-0812">Transmembrane</keyword>
<evidence type="ECO:0000256" key="1">
    <source>
        <dbReference type="SAM" id="MobiDB-lite"/>
    </source>
</evidence>
<reference evidence="3 4" key="2">
    <citation type="submission" date="2021-10" db="EMBL/GenBank/DDBJ databases">
        <authorList>
            <person name="Piombo E."/>
        </authorList>
    </citation>
    <scope>NUCLEOTIDE SEQUENCE [LARGE SCALE GENOMIC DNA]</scope>
</reference>
<keyword evidence="2" id="KW-1133">Transmembrane helix</keyword>
<dbReference type="AlphaFoldDB" id="A0A9N9ZIR6"/>
<keyword evidence="4" id="KW-1185">Reference proteome</keyword>
<sequence length="800" mass="90107">MKKLQRQATLVGYDQPRRTNPGYLLRAADEQQWGQFAPKRTSWNFNADTIIEKLRNSPFTLRDGTELHDLPLFSEVTNYDVSEDEQLKLWTLETRRLVDVCNRAQPLELQGKDEWFGVPDKDGYNRLDRLAVKLFYASHICYTDNDLILLEHSPAQSNPRNFRLSRRRLMENFGSDEASDSTEAFIKMPREGDRCYHALVDYVTGTLAQLLVRVVEGVVWDENMIAAIAKISTKLKVLGSNLAESAAISLAEVKTWERRLQEQLEADLPGPTTAEEPVTERDKQLAAAQSQISHKGREYFQIMDLFHQCVIVLVMEVARELSTVNDSSPSSHSFEACSVIYDTGFLQKRAILCQKRSGMISGSSSHVSVHCVGFAVDICRTVLENLESKHSKGLSKSVGSSEEGSVYTTFHWKWTPLKSKRSDVSSTLYDHATLGESTVGVAKLTTMRDVITALVPFIMSSGEYSNQIAPIIANLQVVIEIGTLRICEEERFLAALLVRTSNYHFHADSDVTPVSTSLIVQRRGLAIWPVEHAGLHPQPPTKPDDSQMREELRVANEKIASVLKLMTNKWTIDEKAIIIPYRFYCWGSIGFCGFLVLGGLVIGLSVEERIRGVDPFNISVFFWALAGFLMLFLKSIRVHEWQWRDFFLGQVVCRSVSEVVAVSKVDAQVFLSVLLHLEPIMHIEKQGPFEAIFARKDDGGFAIDVPIKTEALNEAGCFFAKVQSKSGRALMCLRLNYGQAYDAVQPQGYSDEGEEAKCRELDRPWRWGKGDDEAPLYALMTDSLGWSQVFGLHSGKAYFD</sequence>